<dbReference type="STRING" id="200361.A0A453F113"/>
<reference evidence="1" key="4">
    <citation type="submission" date="2019-03" db="UniProtKB">
        <authorList>
            <consortium name="EnsemblPlants"/>
        </authorList>
    </citation>
    <scope>IDENTIFICATION</scope>
</reference>
<evidence type="ECO:0008006" key="3">
    <source>
        <dbReference type="Google" id="ProtNLM"/>
    </source>
</evidence>
<evidence type="ECO:0000313" key="2">
    <source>
        <dbReference type="Proteomes" id="UP000015105"/>
    </source>
</evidence>
<dbReference type="Gramene" id="AET3Gv20537000.1">
    <property type="protein sequence ID" value="AET3Gv20537000.1"/>
    <property type="gene ID" value="AET3Gv20537000"/>
</dbReference>
<dbReference type="SUPFAM" id="SSF56219">
    <property type="entry name" value="DNase I-like"/>
    <property type="match status" value="1"/>
</dbReference>
<name>A0A453F113_AEGTS</name>
<protein>
    <recommendedName>
        <fullName evidence="3">Endonuclease/exonuclease/phosphatase domain-containing protein</fullName>
    </recommendedName>
</protein>
<dbReference type="Proteomes" id="UP000015105">
    <property type="component" value="Chromosome 3D"/>
</dbReference>
<dbReference type="AlphaFoldDB" id="A0A453F113"/>
<reference evidence="1" key="3">
    <citation type="journal article" date="2017" name="Nature">
        <title>Genome sequence of the progenitor of the wheat D genome Aegilops tauschii.</title>
        <authorList>
            <person name="Luo M.C."/>
            <person name="Gu Y.Q."/>
            <person name="Puiu D."/>
            <person name="Wang H."/>
            <person name="Twardziok S.O."/>
            <person name="Deal K.R."/>
            <person name="Huo N."/>
            <person name="Zhu T."/>
            <person name="Wang L."/>
            <person name="Wang Y."/>
            <person name="McGuire P.E."/>
            <person name="Liu S."/>
            <person name="Long H."/>
            <person name="Ramasamy R.K."/>
            <person name="Rodriguez J.C."/>
            <person name="Van S.L."/>
            <person name="Yuan L."/>
            <person name="Wang Z."/>
            <person name="Xia Z."/>
            <person name="Xiao L."/>
            <person name="Anderson O.D."/>
            <person name="Ouyang S."/>
            <person name="Liang Y."/>
            <person name="Zimin A.V."/>
            <person name="Pertea G."/>
            <person name="Qi P."/>
            <person name="Bennetzen J.L."/>
            <person name="Dai X."/>
            <person name="Dawson M.W."/>
            <person name="Muller H.G."/>
            <person name="Kugler K."/>
            <person name="Rivarola-Duarte L."/>
            <person name="Spannagl M."/>
            <person name="Mayer K.F.X."/>
            <person name="Lu F.H."/>
            <person name="Bevan M.W."/>
            <person name="Leroy P."/>
            <person name="Li P."/>
            <person name="You F.M."/>
            <person name="Sun Q."/>
            <person name="Liu Z."/>
            <person name="Lyons E."/>
            <person name="Wicker T."/>
            <person name="Salzberg S.L."/>
            <person name="Devos K.M."/>
            <person name="Dvorak J."/>
        </authorList>
    </citation>
    <scope>NUCLEOTIDE SEQUENCE [LARGE SCALE GENOMIC DNA]</scope>
    <source>
        <strain evidence="1">cv. AL8/78</strain>
    </source>
</reference>
<keyword evidence="2" id="KW-1185">Reference proteome</keyword>
<reference evidence="2" key="1">
    <citation type="journal article" date="2014" name="Science">
        <title>Ancient hybridizations among the ancestral genomes of bread wheat.</title>
        <authorList>
            <consortium name="International Wheat Genome Sequencing Consortium,"/>
            <person name="Marcussen T."/>
            <person name="Sandve S.R."/>
            <person name="Heier L."/>
            <person name="Spannagl M."/>
            <person name="Pfeifer M."/>
            <person name="Jakobsen K.S."/>
            <person name="Wulff B.B."/>
            <person name="Steuernagel B."/>
            <person name="Mayer K.F."/>
            <person name="Olsen O.A."/>
        </authorList>
    </citation>
    <scope>NUCLEOTIDE SEQUENCE [LARGE SCALE GENOMIC DNA]</scope>
    <source>
        <strain evidence="2">cv. AL8/78</strain>
    </source>
</reference>
<sequence length="121" mass="13609">MENFFYLPAAGTRGGILIAWDATVVAVSNPHRTSNTLMTLVKPIEGAEWWLTGVYGPQSSDAKVEFMQGLLDIRDLHAGPWTVVGDFNLLVNLEDKSNEAVNHRMMARFRSKINHLKLREL</sequence>
<dbReference type="Gene3D" id="3.60.10.10">
    <property type="entry name" value="Endonuclease/exonuclease/phosphatase"/>
    <property type="match status" value="1"/>
</dbReference>
<reference evidence="2" key="2">
    <citation type="journal article" date="2017" name="Nat. Plants">
        <title>The Aegilops tauschii genome reveals multiple impacts of transposons.</title>
        <authorList>
            <person name="Zhao G."/>
            <person name="Zou C."/>
            <person name="Li K."/>
            <person name="Wang K."/>
            <person name="Li T."/>
            <person name="Gao L."/>
            <person name="Zhang X."/>
            <person name="Wang H."/>
            <person name="Yang Z."/>
            <person name="Liu X."/>
            <person name="Jiang W."/>
            <person name="Mao L."/>
            <person name="Kong X."/>
            <person name="Jiao Y."/>
            <person name="Jia J."/>
        </authorList>
    </citation>
    <scope>NUCLEOTIDE SEQUENCE [LARGE SCALE GENOMIC DNA]</scope>
    <source>
        <strain evidence="2">cv. AL8/78</strain>
    </source>
</reference>
<proteinExistence type="predicted"/>
<dbReference type="InterPro" id="IPR036691">
    <property type="entry name" value="Endo/exonu/phosph_ase_sf"/>
</dbReference>
<reference evidence="1" key="5">
    <citation type="journal article" date="2021" name="G3 (Bethesda)">
        <title>Aegilops tauschii genome assembly Aet v5.0 features greater sequence contiguity and improved annotation.</title>
        <authorList>
            <person name="Wang L."/>
            <person name="Zhu T."/>
            <person name="Rodriguez J.C."/>
            <person name="Deal K.R."/>
            <person name="Dubcovsky J."/>
            <person name="McGuire P.E."/>
            <person name="Lux T."/>
            <person name="Spannagl M."/>
            <person name="Mayer K.F.X."/>
            <person name="Baldrich P."/>
            <person name="Meyers B.C."/>
            <person name="Huo N."/>
            <person name="Gu Y.Q."/>
            <person name="Zhou H."/>
            <person name="Devos K.M."/>
            <person name="Bennetzen J.L."/>
            <person name="Unver T."/>
            <person name="Budak H."/>
            <person name="Gulick P.J."/>
            <person name="Galiba G."/>
            <person name="Kalapos B."/>
            <person name="Nelson D.R."/>
            <person name="Li P."/>
            <person name="You F.M."/>
            <person name="Luo M.C."/>
            <person name="Dvorak J."/>
        </authorList>
    </citation>
    <scope>NUCLEOTIDE SEQUENCE [LARGE SCALE GENOMIC DNA]</scope>
    <source>
        <strain evidence="1">cv. AL8/78</strain>
    </source>
</reference>
<organism evidence="1 2">
    <name type="scientific">Aegilops tauschii subsp. strangulata</name>
    <name type="common">Goatgrass</name>
    <dbReference type="NCBI Taxonomy" id="200361"/>
    <lineage>
        <taxon>Eukaryota</taxon>
        <taxon>Viridiplantae</taxon>
        <taxon>Streptophyta</taxon>
        <taxon>Embryophyta</taxon>
        <taxon>Tracheophyta</taxon>
        <taxon>Spermatophyta</taxon>
        <taxon>Magnoliopsida</taxon>
        <taxon>Liliopsida</taxon>
        <taxon>Poales</taxon>
        <taxon>Poaceae</taxon>
        <taxon>BOP clade</taxon>
        <taxon>Pooideae</taxon>
        <taxon>Triticodae</taxon>
        <taxon>Triticeae</taxon>
        <taxon>Triticinae</taxon>
        <taxon>Aegilops</taxon>
    </lineage>
</organism>
<evidence type="ECO:0000313" key="1">
    <source>
        <dbReference type="EnsemblPlants" id="AET3Gv20537000.1"/>
    </source>
</evidence>
<accession>A0A453F113</accession>
<dbReference type="EnsemblPlants" id="AET3Gv20537000.1">
    <property type="protein sequence ID" value="AET3Gv20537000.1"/>
    <property type="gene ID" value="AET3Gv20537000"/>
</dbReference>